<evidence type="ECO:0000313" key="2">
    <source>
        <dbReference type="Proteomes" id="UP000885826"/>
    </source>
</evidence>
<protein>
    <recommendedName>
        <fullName evidence="3">LTD domain-containing protein</fullName>
    </recommendedName>
</protein>
<sequence length="427" mass="47499">MLVSLLLFIYTVDSPLVISEVMSNVRGSESGAGSPGDRNEYIELYNQSSDTIDLALFHLSDFDAEDSICAWTDERLLIKYPGLRIYSTKLYPFSYCLILDREYTSDTTTGGYVQPYDFPDSLLVVTTANTTIGNGIQNSDPLIVFSNAAGCTTSFGTPYDSSDFFPSDPGDGISWERIDLSLPDEVSNWHPSLDSSGATPGRENSTTDAFDLAVDSKSIFFIPAELKSGEDVTISVRIKNFGLRATDEYELLIFDDLNRDSIRQIDELVSCISGEMVNAFDSVVLFYVYETPAQGIHPLGFEIAFSEDKNPGNNLAFKELTVTGEIGELALSPSIFTPDNDGCNDRLQIDYRLPQPGGYLTITVFDARGRRLHNIFKKEFCAEDRGTVYWDGSVGVKEFPSGMYIVYLEYRYKDRITKAKKTAVLAR</sequence>
<reference evidence="1" key="1">
    <citation type="journal article" date="2020" name="mSystems">
        <title>Genome- and Community-Level Interaction Insights into Carbon Utilization and Element Cycling Functions of Hydrothermarchaeota in Hydrothermal Sediment.</title>
        <authorList>
            <person name="Zhou Z."/>
            <person name="Liu Y."/>
            <person name="Xu W."/>
            <person name="Pan J."/>
            <person name="Luo Z.H."/>
            <person name="Li M."/>
        </authorList>
    </citation>
    <scope>NUCLEOTIDE SEQUENCE</scope>
    <source>
        <strain evidence="1">HyVt-388</strain>
    </source>
</reference>
<evidence type="ECO:0000313" key="1">
    <source>
        <dbReference type="EMBL" id="HEC78971.1"/>
    </source>
</evidence>
<comment type="caution">
    <text evidence="1">The sequence shown here is derived from an EMBL/GenBank/DDBJ whole genome shotgun (WGS) entry which is preliminary data.</text>
</comment>
<dbReference type="AlphaFoldDB" id="A0A9C9K0E4"/>
<accession>A0A9C9K0E4</accession>
<dbReference type="Gene3D" id="2.60.40.4070">
    <property type="match status" value="1"/>
</dbReference>
<proteinExistence type="predicted"/>
<gene>
    <name evidence="1" type="ORF">ENI34_07510</name>
</gene>
<dbReference type="InterPro" id="IPR013783">
    <property type="entry name" value="Ig-like_fold"/>
</dbReference>
<organism evidence="1 2">
    <name type="scientific">candidate division WOR-3 bacterium</name>
    <dbReference type="NCBI Taxonomy" id="2052148"/>
    <lineage>
        <taxon>Bacteria</taxon>
        <taxon>Bacteria division WOR-3</taxon>
    </lineage>
</organism>
<name>A0A9C9K0E4_UNCW3</name>
<dbReference type="EMBL" id="DRIG01000082">
    <property type="protein sequence ID" value="HEC78971.1"/>
    <property type="molecule type" value="Genomic_DNA"/>
</dbReference>
<evidence type="ECO:0008006" key="3">
    <source>
        <dbReference type="Google" id="ProtNLM"/>
    </source>
</evidence>
<dbReference type="Gene3D" id="2.60.40.10">
    <property type="entry name" value="Immunoglobulins"/>
    <property type="match status" value="1"/>
</dbReference>
<dbReference type="Proteomes" id="UP000885826">
    <property type="component" value="Unassembled WGS sequence"/>
</dbReference>